<dbReference type="SMART" id="SM00450">
    <property type="entry name" value="RHOD"/>
    <property type="match status" value="1"/>
</dbReference>
<name>A0A1E5QN00_9CYAN</name>
<dbReference type="AlphaFoldDB" id="A0A1E5QN00"/>
<dbReference type="Gene3D" id="6.10.140.1340">
    <property type="match status" value="1"/>
</dbReference>
<dbReference type="InterPro" id="IPR036873">
    <property type="entry name" value="Rhodanese-like_dom_sf"/>
</dbReference>
<dbReference type="PANTHER" id="PTHR43031:SF1">
    <property type="entry name" value="PYRIDINE NUCLEOTIDE-DISULPHIDE OXIDOREDUCTASE"/>
    <property type="match status" value="1"/>
</dbReference>
<dbReference type="SUPFAM" id="SSF52821">
    <property type="entry name" value="Rhodanese/Cell cycle control phosphatase"/>
    <property type="match status" value="1"/>
</dbReference>
<feature type="transmembrane region" description="Helical" evidence="1">
    <location>
        <begin position="126"/>
        <end position="144"/>
    </location>
</feature>
<reference evidence="3" key="1">
    <citation type="submission" date="2016-09" db="EMBL/GenBank/DDBJ databases">
        <title>Draft genome of thermotolerant cyanobacterium Desertifilum sp. strain IPPAS B-1220.</title>
        <authorList>
            <person name="Sinetova M.A."/>
            <person name="Bolakhan K."/>
            <person name="Zayadan B.K."/>
            <person name="Mironov K.S."/>
            <person name="Ustinova V."/>
            <person name="Kupriyanova E.V."/>
            <person name="Sidorov R.A."/>
            <person name="Skrypnik A.N."/>
            <person name="Gogoleva N.E."/>
            <person name="Gogolev Y.V."/>
            <person name="Los D.A."/>
        </authorList>
    </citation>
    <scope>NUCLEOTIDE SEQUENCE [LARGE SCALE GENOMIC DNA]</scope>
    <source>
        <strain evidence="3">IPPAS B-1220</strain>
    </source>
</reference>
<dbReference type="EMBL" id="MJGC01000045">
    <property type="protein sequence ID" value="OEJ75713.1"/>
    <property type="molecule type" value="Genomic_DNA"/>
</dbReference>
<keyword evidence="1" id="KW-0812">Transmembrane</keyword>
<dbReference type="PROSITE" id="PS50206">
    <property type="entry name" value="RHODANESE_3"/>
    <property type="match status" value="1"/>
</dbReference>
<dbReference type="PANTHER" id="PTHR43031">
    <property type="entry name" value="FAD-DEPENDENT OXIDOREDUCTASE"/>
    <property type="match status" value="1"/>
</dbReference>
<proteinExistence type="predicted"/>
<dbReference type="InterPro" id="IPR001763">
    <property type="entry name" value="Rhodanese-like_dom"/>
</dbReference>
<dbReference type="RefSeq" id="WP_069966660.1">
    <property type="nucleotide sequence ID" value="NZ_CM124774.1"/>
</dbReference>
<gene>
    <name evidence="3" type="ORF">BH720_08010</name>
</gene>
<feature type="transmembrane region" description="Helical" evidence="1">
    <location>
        <begin position="150"/>
        <end position="175"/>
    </location>
</feature>
<keyword evidence="1" id="KW-1133">Transmembrane helix</keyword>
<dbReference type="Pfam" id="PF00581">
    <property type="entry name" value="Rhodanese"/>
    <property type="match status" value="1"/>
</dbReference>
<keyword evidence="1" id="KW-0472">Membrane</keyword>
<organism evidence="3">
    <name type="scientific">Desertifilum tharense IPPAS B-1220</name>
    <dbReference type="NCBI Taxonomy" id="1781255"/>
    <lineage>
        <taxon>Bacteria</taxon>
        <taxon>Bacillati</taxon>
        <taxon>Cyanobacteriota</taxon>
        <taxon>Cyanophyceae</taxon>
        <taxon>Desertifilales</taxon>
        <taxon>Desertifilaceae</taxon>
        <taxon>Desertifilum</taxon>
    </lineage>
</organism>
<dbReference type="OrthoDB" id="9792975at2"/>
<dbReference type="Gene3D" id="3.40.250.10">
    <property type="entry name" value="Rhodanese-like domain"/>
    <property type="match status" value="1"/>
</dbReference>
<accession>A0A1E5QN00</accession>
<feature type="domain" description="Rhodanese" evidence="2">
    <location>
        <begin position="26"/>
        <end position="114"/>
    </location>
</feature>
<dbReference type="InterPro" id="IPR021309">
    <property type="entry name" value="YgaP-like_TM"/>
</dbReference>
<dbReference type="Pfam" id="PF11127">
    <property type="entry name" value="YgaP-like_TM"/>
    <property type="match status" value="1"/>
</dbReference>
<evidence type="ECO:0000256" key="1">
    <source>
        <dbReference type="SAM" id="Phobius"/>
    </source>
</evidence>
<dbReference type="STRING" id="1781255.BH720_08010"/>
<evidence type="ECO:0000259" key="2">
    <source>
        <dbReference type="PROSITE" id="PS50206"/>
    </source>
</evidence>
<sequence length="183" mass="19346">MVATYSSAWNDQLQAIDATTLKRWLDQNRVTLVDVREPGEFAGERIVGAIHKPLSSLVPAEIQAEPGKQLVIYCQSSNRSAQAAQKLFAAGCSDIAHLQGGLNAWKAAGYPTYINPKAPISLMRQVQIVAGSFVLIGTLLGAFVSPGFLAISGFVGAGLVFAGVSGTCALGMLLAKLPYNRRA</sequence>
<evidence type="ECO:0000313" key="3">
    <source>
        <dbReference type="EMBL" id="OEJ75713.1"/>
    </source>
</evidence>
<comment type="caution">
    <text evidence="3">The sequence shown here is derived from an EMBL/GenBank/DDBJ whole genome shotgun (WGS) entry which is preliminary data.</text>
</comment>
<dbReference type="CDD" id="cd00158">
    <property type="entry name" value="RHOD"/>
    <property type="match status" value="1"/>
</dbReference>
<protein>
    <recommendedName>
        <fullName evidence="2">Rhodanese domain-containing protein</fullName>
    </recommendedName>
</protein>
<dbReference type="InterPro" id="IPR050229">
    <property type="entry name" value="GlpE_sulfurtransferase"/>
</dbReference>